<organism evidence="1 2">
    <name type="scientific">Mycoplasma haemocanis (strain Illinois)</name>
    <dbReference type="NCBI Taxonomy" id="1111676"/>
    <lineage>
        <taxon>Bacteria</taxon>
        <taxon>Bacillati</taxon>
        <taxon>Mycoplasmatota</taxon>
        <taxon>Mollicutes</taxon>
        <taxon>Mycoplasmataceae</taxon>
        <taxon>Mycoplasma</taxon>
    </lineage>
</organism>
<accession>H6N7T1</accession>
<reference evidence="1 2" key="1">
    <citation type="journal article" date="2012" name="J. Bacteriol.">
        <title>Complete genome sequence of Mycoplasma haemocanis strain Illinois.</title>
        <authorList>
            <person name="do Nascimento N.C."/>
            <person name="Guimaraes A.M."/>
            <person name="Santos A.P."/>
            <person name="Sanmiguel P.J."/>
            <person name="Messick J.B."/>
        </authorList>
    </citation>
    <scope>NUCLEOTIDE SEQUENCE [LARGE SCALE GENOMIC DNA]</scope>
    <source>
        <strain evidence="1 2">Illinois</strain>
    </source>
</reference>
<keyword evidence="2" id="KW-1185">Reference proteome</keyword>
<evidence type="ECO:0000313" key="2">
    <source>
        <dbReference type="Proteomes" id="UP000009135"/>
    </source>
</evidence>
<proteinExistence type="predicted"/>
<dbReference type="AlphaFoldDB" id="H6N7T1"/>
<dbReference type="Proteomes" id="UP000009135">
    <property type="component" value="Chromosome"/>
</dbReference>
<gene>
    <name evidence="1" type="ordered locus">MHC_04235</name>
</gene>
<dbReference type="HOGENOM" id="CLU_111546_2_1_14"/>
<name>H6N7T1_MYCHN</name>
<sequence>MAYLLTKVAVLSAGSILTVGGVVGISSLFKSGFKWERPYSTRYGCWVYEAKTPVSTSVGNNRVARRITEFTSNSWSKDEFLKKIDEKQLWNKETLKSEIEGGCSKYGKAFVWWGRANNTNGETWIYASDLNTGRDWLKENGYASH</sequence>
<evidence type="ECO:0000313" key="1">
    <source>
        <dbReference type="EMBL" id="AEW45703.1"/>
    </source>
</evidence>
<dbReference type="EMBL" id="CP003199">
    <property type="protein sequence ID" value="AEW45703.1"/>
    <property type="molecule type" value="Genomic_DNA"/>
</dbReference>
<dbReference type="KEGG" id="mhe:MHC_04235"/>
<dbReference type="STRING" id="1111676.MHC_04235"/>
<protein>
    <submittedName>
        <fullName evidence="1">Uncharacterized protein</fullName>
    </submittedName>
</protein>